<organism evidence="11 12">
    <name type="scientific">Macrostomum lignano</name>
    <dbReference type="NCBI Taxonomy" id="282301"/>
    <lineage>
        <taxon>Eukaryota</taxon>
        <taxon>Metazoa</taxon>
        <taxon>Spiralia</taxon>
        <taxon>Lophotrochozoa</taxon>
        <taxon>Platyhelminthes</taxon>
        <taxon>Rhabditophora</taxon>
        <taxon>Macrostomorpha</taxon>
        <taxon>Macrostomida</taxon>
        <taxon>Macrostomidae</taxon>
        <taxon>Macrostomum</taxon>
    </lineage>
</organism>
<dbReference type="PANTHER" id="PTHR45819:SF5">
    <property type="entry name" value="CENTAURIN-GAMMA-1A"/>
    <property type="match status" value="1"/>
</dbReference>
<dbReference type="Pfam" id="PF00169">
    <property type="entry name" value="PH"/>
    <property type="match status" value="1"/>
</dbReference>
<dbReference type="InterPro" id="IPR001806">
    <property type="entry name" value="Small_GTPase"/>
</dbReference>
<dbReference type="CDD" id="cd08204">
    <property type="entry name" value="ArfGap"/>
    <property type="match status" value="1"/>
</dbReference>
<dbReference type="EMBL" id="NIVC01001098">
    <property type="protein sequence ID" value="PAA72319.1"/>
    <property type="molecule type" value="Genomic_DNA"/>
</dbReference>
<keyword evidence="4 7" id="KW-0863">Zinc-finger</keyword>
<keyword evidence="6" id="KW-0040">ANK repeat</keyword>
<evidence type="ECO:0000259" key="10">
    <source>
        <dbReference type="PROSITE" id="PS50115"/>
    </source>
</evidence>
<dbReference type="Gene3D" id="1.10.220.150">
    <property type="entry name" value="Arf GTPase activating protein"/>
    <property type="match status" value="1"/>
</dbReference>
<keyword evidence="12" id="KW-1185">Reference proteome</keyword>
<dbReference type="Pfam" id="PF01412">
    <property type="entry name" value="ArfGap"/>
    <property type="match status" value="1"/>
</dbReference>
<evidence type="ECO:0000256" key="2">
    <source>
        <dbReference type="ARBA" id="ARBA00022468"/>
    </source>
</evidence>
<dbReference type="InterPro" id="IPR037278">
    <property type="entry name" value="ARFGAP/RecO"/>
</dbReference>
<dbReference type="GO" id="GO:0003924">
    <property type="term" value="F:GTPase activity"/>
    <property type="evidence" value="ECO:0007669"/>
    <property type="project" value="InterPro"/>
</dbReference>
<dbReference type="PANTHER" id="PTHR45819">
    <property type="entry name" value="CENTAURIN-GAMMA-1A"/>
    <property type="match status" value="1"/>
</dbReference>
<dbReference type="InterPro" id="IPR011993">
    <property type="entry name" value="PH-like_dom_sf"/>
</dbReference>
<evidence type="ECO:0000256" key="8">
    <source>
        <dbReference type="SAM" id="MobiDB-lite"/>
    </source>
</evidence>
<dbReference type="GO" id="GO:0005096">
    <property type="term" value="F:GTPase activator activity"/>
    <property type="evidence" value="ECO:0007669"/>
    <property type="project" value="UniProtKB-KW"/>
</dbReference>
<dbReference type="Gene3D" id="3.40.50.300">
    <property type="entry name" value="P-loop containing nucleotide triphosphate hydrolases"/>
    <property type="match status" value="1"/>
</dbReference>
<feature type="domain" description="PH" evidence="9">
    <location>
        <begin position="568"/>
        <end position="682"/>
    </location>
</feature>
<evidence type="ECO:0000256" key="7">
    <source>
        <dbReference type="PROSITE-ProRule" id="PRU00288"/>
    </source>
</evidence>
<dbReference type="SUPFAM" id="SSF50729">
    <property type="entry name" value="PH domain-like"/>
    <property type="match status" value="1"/>
</dbReference>
<reference evidence="11 12" key="1">
    <citation type="submission" date="2017-06" db="EMBL/GenBank/DDBJ databases">
        <title>A platform for efficient transgenesis in Macrostomum lignano, a flatworm model organism for stem cell research.</title>
        <authorList>
            <person name="Berezikov E."/>
        </authorList>
    </citation>
    <scope>NUCLEOTIDE SEQUENCE [LARGE SCALE GENOMIC DNA]</scope>
    <source>
        <strain evidence="11">DV1</strain>
        <tissue evidence="11">Whole organism</tissue>
    </source>
</reference>
<feature type="region of interest" description="Disordered" evidence="8">
    <location>
        <begin position="290"/>
        <end position="321"/>
    </location>
</feature>
<dbReference type="AlphaFoldDB" id="A0A267FGX4"/>
<sequence length="912" mass="97767">MTASGKDSDSFELLESAIKEEIQRFESVHPCIYAIYDLIETISNRELKDAIHNNLVTIEDAFVNSQEWTLNRNVKELKLGLLGSADSGKSALVHRFLTGSFLQDASPEGGRFKCRVGLSGAPHLALIRDEAEPPSPQFAVWCDACLLVFAAGRPGSLVAAADLRRRLADVRRPPDLPLIVVGVLDSASESRAQAEAVSRRQAAAAAELGLRQEDMVYFEASVATGYNVERVFTEACQAALAARRNRGLAELPAAGDATPVAFAARRETPQPPAPPARFPQPAPELDFARSTEKVAHSRNGSAVSLQQQQQSAAAPRVSRDSRFPTVTSAVAHWLMLGSMLAWAGGVSKYLHKYQASPRYVSKLLTTQPKTPICIGIMTALEPTPIPKPICMENNKTHCVQSAEPAASVKLRPKPAVPQRLSRQRPSSQLLQTPPSAAAAVSGDVTEPHVTLRPKRPSTRRASSVAAESRKNLTATRPQQQQAATLAANPLPVEVEIRTRNAVNQAAQDRRQPAAPAAPPPQIPLRDKRSSQLHPESAAPQSQPQRRSHLFGSSPDAAPAVSVGPGRAIPVKQGVLAKRCTGGISSEWRRKFVTLGEDGRLTYYASLHEYMENGRGRCVDLGQATVRLQEHPHHHHKRGKSGGSGSEAAGFELVTLDGRVRQFEAPNRDVRDAWVTALRAATLGRLRAGRDGDVDGNDAAALLDAARRLPGNERCADCGAPQPDWASVSLGLLICLRCSGAHRQLGTHLSRVRSLHLDSWTTGHALPLSVVGNALGNGVWEARLPPGARPSPGADSAEWEAFARAKYERGDFLPEAARPSDLADAAASGDTRRLLAALARASPADLDAVPADPSRLPPLHACAAAGSRAHLQLLLWRGASPGARDRRGRTASDCARAAGHADCEKLLRLACSS</sequence>
<dbReference type="OrthoDB" id="6136903at2759"/>
<evidence type="ECO:0000313" key="12">
    <source>
        <dbReference type="Proteomes" id="UP000215902"/>
    </source>
</evidence>
<evidence type="ECO:0000313" key="11">
    <source>
        <dbReference type="EMBL" id="PAA72319.1"/>
    </source>
</evidence>
<dbReference type="SUPFAM" id="SSF48403">
    <property type="entry name" value="Ankyrin repeat"/>
    <property type="match status" value="1"/>
</dbReference>
<evidence type="ECO:0000256" key="4">
    <source>
        <dbReference type="ARBA" id="ARBA00022771"/>
    </source>
</evidence>
<dbReference type="InterPro" id="IPR036770">
    <property type="entry name" value="Ankyrin_rpt-contain_sf"/>
</dbReference>
<dbReference type="GO" id="GO:0008270">
    <property type="term" value="F:zinc ion binding"/>
    <property type="evidence" value="ECO:0007669"/>
    <property type="project" value="UniProtKB-KW"/>
</dbReference>
<dbReference type="InterPro" id="IPR027417">
    <property type="entry name" value="P-loop_NTPase"/>
</dbReference>
<feature type="compositionally biased region" description="Low complexity" evidence="8">
    <location>
        <begin position="472"/>
        <end position="487"/>
    </location>
</feature>
<dbReference type="GO" id="GO:0005525">
    <property type="term" value="F:GTP binding"/>
    <property type="evidence" value="ECO:0007669"/>
    <property type="project" value="InterPro"/>
</dbReference>
<feature type="region of interest" description="Disordered" evidence="8">
    <location>
        <begin position="403"/>
        <end position="487"/>
    </location>
</feature>
<evidence type="ECO:0000256" key="3">
    <source>
        <dbReference type="ARBA" id="ARBA00022723"/>
    </source>
</evidence>
<gene>
    <name evidence="11" type="ORF">BOX15_Mlig027582g1</name>
</gene>
<proteinExistence type="inferred from homology"/>
<evidence type="ECO:0000256" key="5">
    <source>
        <dbReference type="ARBA" id="ARBA00022833"/>
    </source>
</evidence>
<feature type="region of interest" description="Disordered" evidence="8">
    <location>
        <begin position="504"/>
        <end position="565"/>
    </location>
</feature>
<comment type="caution">
    <text evidence="11">The sequence shown here is derived from an EMBL/GenBank/DDBJ whole genome shotgun (WGS) entry which is preliminary data.</text>
</comment>
<dbReference type="SMART" id="SM00105">
    <property type="entry name" value="ArfGap"/>
    <property type="match status" value="1"/>
</dbReference>
<dbReference type="InterPro" id="IPR001164">
    <property type="entry name" value="ArfGAP_dom"/>
</dbReference>
<feature type="compositionally biased region" description="Polar residues" evidence="8">
    <location>
        <begin position="423"/>
        <end position="434"/>
    </location>
</feature>
<evidence type="ECO:0000256" key="1">
    <source>
        <dbReference type="ARBA" id="ARBA00005430"/>
    </source>
</evidence>
<dbReference type="SMART" id="SM00175">
    <property type="entry name" value="RAB"/>
    <property type="match status" value="1"/>
</dbReference>
<dbReference type="SMART" id="SM00173">
    <property type="entry name" value="RAS"/>
    <property type="match status" value="1"/>
</dbReference>
<dbReference type="InterPro" id="IPR038508">
    <property type="entry name" value="ArfGAP_dom_sf"/>
</dbReference>
<dbReference type="Gene3D" id="2.30.29.30">
    <property type="entry name" value="Pleckstrin-homology domain (PH domain)/Phosphotyrosine-binding domain (PTB)"/>
    <property type="match status" value="1"/>
</dbReference>
<protein>
    <recommendedName>
        <fullName evidence="13">ANK_REP_REGION domain-containing protein</fullName>
    </recommendedName>
</protein>
<feature type="domain" description="Arf-GAP" evidence="10">
    <location>
        <begin position="699"/>
        <end position="819"/>
    </location>
</feature>
<accession>A0A267FGX4</accession>
<comment type="similarity">
    <text evidence="1">Belongs to the centaurin gamma-like family.</text>
</comment>
<dbReference type="InterPro" id="IPR001849">
    <property type="entry name" value="PH_domain"/>
</dbReference>
<keyword evidence="3" id="KW-0479">Metal-binding</keyword>
<name>A0A267FGX4_9PLAT</name>
<dbReference type="SMART" id="SM00233">
    <property type="entry name" value="PH"/>
    <property type="match status" value="1"/>
</dbReference>
<dbReference type="PROSITE" id="PS50003">
    <property type="entry name" value="PH_DOMAIN"/>
    <property type="match status" value="1"/>
</dbReference>
<dbReference type="Gene3D" id="1.25.40.20">
    <property type="entry name" value="Ankyrin repeat-containing domain"/>
    <property type="match status" value="1"/>
</dbReference>
<keyword evidence="2" id="KW-0343">GTPase activation</keyword>
<dbReference type="Proteomes" id="UP000215902">
    <property type="component" value="Unassembled WGS sequence"/>
</dbReference>
<dbReference type="Pfam" id="PF00071">
    <property type="entry name" value="Ras"/>
    <property type="match status" value="1"/>
</dbReference>
<keyword evidence="5" id="KW-0862">Zinc</keyword>
<dbReference type="STRING" id="282301.A0A267FGX4"/>
<dbReference type="PROSITE" id="PS50115">
    <property type="entry name" value="ARFGAP"/>
    <property type="match status" value="1"/>
</dbReference>
<dbReference type="PRINTS" id="PR00405">
    <property type="entry name" value="REVINTRACTNG"/>
</dbReference>
<evidence type="ECO:0008006" key="13">
    <source>
        <dbReference type="Google" id="ProtNLM"/>
    </source>
</evidence>
<dbReference type="InterPro" id="IPR051282">
    <property type="entry name" value="Arf-GAP_GTPase_ANK_PH"/>
</dbReference>
<evidence type="ECO:0000259" key="9">
    <source>
        <dbReference type="PROSITE" id="PS50003"/>
    </source>
</evidence>
<dbReference type="FunFam" id="1.10.220.150:FF:000009">
    <property type="entry name" value="stromal membrane-associated protein 1 isoform X1"/>
    <property type="match status" value="1"/>
</dbReference>
<dbReference type="SUPFAM" id="SSF52540">
    <property type="entry name" value="P-loop containing nucleoside triphosphate hydrolases"/>
    <property type="match status" value="1"/>
</dbReference>
<dbReference type="SUPFAM" id="SSF57863">
    <property type="entry name" value="ArfGap/RecO-like zinc finger"/>
    <property type="match status" value="1"/>
</dbReference>
<evidence type="ECO:0000256" key="6">
    <source>
        <dbReference type="ARBA" id="ARBA00023043"/>
    </source>
</evidence>
<feature type="compositionally biased region" description="Low complexity" evidence="8">
    <location>
        <begin position="301"/>
        <end position="314"/>
    </location>
</feature>